<dbReference type="AlphaFoldDB" id="A0AAV1AVK6"/>
<protein>
    <recommendedName>
        <fullName evidence="3">DUF4283 domain-containing protein</fullName>
    </recommendedName>
</protein>
<sequence>MLFDHYLAVVRWTPDFASPLAKVKKTLLWILFSGLNLLYYDESIFLDLASVMGTHVKVNVNGHWYNVQYEGLHIICSNCSCYGHHTCDCKKTPHDLTRTVIPTVAQPRGLPKNDDVYEQRLIELYYKVDDDGAKIVAKDFREINTVHDDWLVVQRKNRNK</sequence>
<evidence type="ECO:0008006" key="3">
    <source>
        <dbReference type="Google" id="ProtNLM"/>
    </source>
</evidence>
<proteinExistence type="predicted"/>
<dbReference type="EMBL" id="OX451740">
    <property type="protein sequence ID" value="CAI8614242.1"/>
    <property type="molecule type" value="Genomic_DNA"/>
</dbReference>
<evidence type="ECO:0000313" key="1">
    <source>
        <dbReference type="EMBL" id="CAI8614242.1"/>
    </source>
</evidence>
<keyword evidence="2" id="KW-1185">Reference proteome</keyword>
<evidence type="ECO:0000313" key="2">
    <source>
        <dbReference type="Proteomes" id="UP001157006"/>
    </source>
</evidence>
<dbReference type="PANTHER" id="PTHR31286">
    <property type="entry name" value="GLYCINE-RICH CELL WALL STRUCTURAL PROTEIN 1.8-LIKE"/>
    <property type="match status" value="1"/>
</dbReference>
<dbReference type="PANTHER" id="PTHR31286:SF171">
    <property type="entry name" value="CCHC-TYPE DOMAIN-CONTAINING PROTEIN"/>
    <property type="match status" value="1"/>
</dbReference>
<dbReference type="InterPro" id="IPR040256">
    <property type="entry name" value="At4g02000-like"/>
</dbReference>
<reference evidence="1 2" key="1">
    <citation type="submission" date="2023-01" db="EMBL/GenBank/DDBJ databases">
        <authorList>
            <person name="Kreplak J."/>
        </authorList>
    </citation>
    <scope>NUCLEOTIDE SEQUENCE [LARGE SCALE GENOMIC DNA]</scope>
</reference>
<dbReference type="Proteomes" id="UP001157006">
    <property type="component" value="Chromosome 5"/>
</dbReference>
<accession>A0AAV1AVK6</accession>
<name>A0AAV1AVK6_VICFA</name>
<organism evidence="1 2">
    <name type="scientific">Vicia faba</name>
    <name type="common">Broad bean</name>
    <name type="synonym">Faba vulgaris</name>
    <dbReference type="NCBI Taxonomy" id="3906"/>
    <lineage>
        <taxon>Eukaryota</taxon>
        <taxon>Viridiplantae</taxon>
        <taxon>Streptophyta</taxon>
        <taxon>Embryophyta</taxon>
        <taxon>Tracheophyta</taxon>
        <taxon>Spermatophyta</taxon>
        <taxon>Magnoliopsida</taxon>
        <taxon>eudicotyledons</taxon>
        <taxon>Gunneridae</taxon>
        <taxon>Pentapetalae</taxon>
        <taxon>rosids</taxon>
        <taxon>fabids</taxon>
        <taxon>Fabales</taxon>
        <taxon>Fabaceae</taxon>
        <taxon>Papilionoideae</taxon>
        <taxon>50 kb inversion clade</taxon>
        <taxon>NPAAA clade</taxon>
        <taxon>Hologalegina</taxon>
        <taxon>IRL clade</taxon>
        <taxon>Fabeae</taxon>
        <taxon>Vicia</taxon>
    </lineage>
</organism>
<gene>
    <name evidence="1" type="ORF">VFH_V120520</name>
</gene>